<organism evidence="4 5">
    <name type="scientific">Paracoccus aurantius</name>
    <dbReference type="NCBI Taxonomy" id="3073814"/>
    <lineage>
        <taxon>Bacteria</taxon>
        <taxon>Pseudomonadati</taxon>
        <taxon>Pseudomonadota</taxon>
        <taxon>Alphaproteobacteria</taxon>
        <taxon>Rhodobacterales</taxon>
        <taxon>Paracoccaceae</taxon>
        <taxon>Paracoccus</taxon>
    </lineage>
</organism>
<keyword evidence="5" id="KW-1185">Reference proteome</keyword>
<keyword evidence="2" id="KW-0520">NAD</keyword>
<keyword evidence="1" id="KW-0560">Oxidoreductase</keyword>
<sequence length="317" mass="34399">MSFEPMQGVYLSADFDLKKEFGAAFAQLSGDIRIDRPSEIEDAEKVRFAICWKPGPGTFDTYPNLGFAAAVGAGVDSLLGHPGLPPDLPVCRVRDPDQALQMAGYVAHEILHLERDFPLMEANARKRIWAPPALRAPSEVRVAILGHGSMGEAVVRAVHVLGFSVVVACRSTPKSPISGVKYHSGPNSILQAASGADYLVNVLPLTNETRDILDRRIFDQMARGGHLIQIGRGEHMPEADLIAALEAGQLSGATLDVFRSEPLATDHPFWSEPRLRLTPHVASTATPRVVAEQILCSAQELRDGLPLSFAIDRVRGY</sequence>
<dbReference type="Pfam" id="PF02826">
    <property type="entry name" value="2-Hacid_dh_C"/>
    <property type="match status" value="1"/>
</dbReference>
<dbReference type="Proteomes" id="UP001269144">
    <property type="component" value="Unassembled WGS sequence"/>
</dbReference>
<dbReference type="InterPro" id="IPR036291">
    <property type="entry name" value="NAD(P)-bd_dom_sf"/>
</dbReference>
<name>A0ABU2HX52_9RHOB</name>
<dbReference type="Gene3D" id="3.40.50.720">
    <property type="entry name" value="NAD(P)-binding Rossmann-like Domain"/>
    <property type="match status" value="2"/>
</dbReference>
<evidence type="ECO:0000256" key="1">
    <source>
        <dbReference type="ARBA" id="ARBA00023002"/>
    </source>
</evidence>
<feature type="domain" description="D-isomer specific 2-hydroxyacid dehydrogenase NAD-binding" evidence="3">
    <location>
        <begin position="110"/>
        <end position="282"/>
    </location>
</feature>
<dbReference type="InterPro" id="IPR006140">
    <property type="entry name" value="D-isomer_DH_NAD-bd"/>
</dbReference>
<protein>
    <submittedName>
        <fullName evidence="4">NAD(P)-dependent oxidoreductase</fullName>
    </submittedName>
</protein>
<dbReference type="RefSeq" id="WP_311161915.1">
    <property type="nucleotide sequence ID" value="NZ_JAVQLW010000003.1"/>
</dbReference>
<comment type="caution">
    <text evidence="4">The sequence shown here is derived from an EMBL/GenBank/DDBJ whole genome shotgun (WGS) entry which is preliminary data.</text>
</comment>
<reference evidence="5" key="1">
    <citation type="submission" date="2023-07" db="EMBL/GenBank/DDBJ databases">
        <title>Paracoccus sp. MBLB3053 whole genome sequence.</title>
        <authorList>
            <person name="Hwang C.Y."/>
            <person name="Cho E.-S."/>
            <person name="Seo M.-J."/>
        </authorList>
    </citation>
    <scope>NUCLEOTIDE SEQUENCE [LARGE SCALE GENOMIC DNA]</scope>
    <source>
        <strain evidence="5">MBLB3053</strain>
    </source>
</reference>
<gene>
    <name evidence="4" type="ORF">RGQ15_17305</name>
</gene>
<accession>A0ABU2HX52</accession>
<proteinExistence type="predicted"/>
<dbReference type="EMBL" id="JAVQLW010000003">
    <property type="protein sequence ID" value="MDS9469322.1"/>
    <property type="molecule type" value="Genomic_DNA"/>
</dbReference>
<evidence type="ECO:0000256" key="2">
    <source>
        <dbReference type="ARBA" id="ARBA00023027"/>
    </source>
</evidence>
<dbReference type="SUPFAM" id="SSF51735">
    <property type="entry name" value="NAD(P)-binding Rossmann-fold domains"/>
    <property type="match status" value="1"/>
</dbReference>
<evidence type="ECO:0000313" key="4">
    <source>
        <dbReference type="EMBL" id="MDS9469322.1"/>
    </source>
</evidence>
<dbReference type="PANTHER" id="PTHR43333">
    <property type="entry name" value="2-HACID_DH_C DOMAIN-CONTAINING PROTEIN"/>
    <property type="match status" value="1"/>
</dbReference>
<evidence type="ECO:0000259" key="3">
    <source>
        <dbReference type="Pfam" id="PF02826"/>
    </source>
</evidence>
<evidence type="ECO:0000313" key="5">
    <source>
        <dbReference type="Proteomes" id="UP001269144"/>
    </source>
</evidence>
<dbReference type="PANTHER" id="PTHR43333:SF1">
    <property type="entry name" value="D-ISOMER SPECIFIC 2-HYDROXYACID DEHYDROGENASE NAD-BINDING DOMAIN-CONTAINING PROTEIN"/>
    <property type="match status" value="1"/>
</dbReference>